<reference evidence="1 2" key="1">
    <citation type="journal article" date="2019" name="Sci. Rep.">
        <title>Orb-weaving spider Araneus ventricosus genome elucidates the spidroin gene catalogue.</title>
        <authorList>
            <person name="Kono N."/>
            <person name="Nakamura H."/>
            <person name="Ohtoshi R."/>
            <person name="Moran D.A.P."/>
            <person name="Shinohara A."/>
            <person name="Yoshida Y."/>
            <person name="Fujiwara M."/>
            <person name="Mori M."/>
            <person name="Tomita M."/>
            <person name="Arakawa K."/>
        </authorList>
    </citation>
    <scope>NUCLEOTIDE SEQUENCE [LARGE SCALE GENOMIC DNA]</scope>
</reference>
<evidence type="ECO:0000313" key="1">
    <source>
        <dbReference type="EMBL" id="GBN27938.1"/>
    </source>
</evidence>
<dbReference type="Proteomes" id="UP000499080">
    <property type="component" value="Unassembled WGS sequence"/>
</dbReference>
<name>A0A4Y2ML94_ARAVE</name>
<sequence length="161" mass="18915">MPLSFYTRMDECSSFSYAGYSCKSKGRFRCFLCRITLLENISGRQSLPIQFLVSSNISETTFIACNLFRLPTMRKIKCSFTRIFLLQPTSSSGEILFVGRLSNRMMDHMIFQIGNFETREGKTHHHSRKPIVRVNYSNWWNSKELKIHLISRFRFETSMRG</sequence>
<accession>A0A4Y2ML94</accession>
<organism evidence="1 2">
    <name type="scientific">Araneus ventricosus</name>
    <name type="common">Orbweaver spider</name>
    <name type="synonym">Epeira ventricosa</name>
    <dbReference type="NCBI Taxonomy" id="182803"/>
    <lineage>
        <taxon>Eukaryota</taxon>
        <taxon>Metazoa</taxon>
        <taxon>Ecdysozoa</taxon>
        <taxon>Arthropoda</taxon>
        <taxon>Chelicerata</taxon>
        <taxon>Arachnida</taxon>
        <taxon>Araneae</taxon>
        <taxon>Araneomorphae</taxon>
        <taxon>Entelegynae</taxon>
        <taxon>Araneoidea</taxon>
        <taxon>Araneidae</taxon>
        <taxon>Araneus</taxon>
    </lineage>
</organism>
<dbReference type="EMBL" id="BGPR01007573">
    <property type="protein sequence ID" value="GBN27938.1"/>
    <property type="molecule type" value="Genomic_DNA"/>
</dbReference>
<keyword evidence="2" id="KW-1185">Reference proteome</keyword>
<protein>
    <submittedName>
        <fullName evidence="1">Uncharacterized protein</fullName>
    </submittedName>
</protein>
<dbReference type="AlphaFoldDB" id="A0A4Y2ML94"/>
<gene>
    <name evidence="1" type="ORF">AVEN_216324_1</name>
</gene>
<evidence type="ECO:0000313" key="2">
    <source>
        <dbReference type="Proteomes" id="UP000499080"/>
    </source>
</evidence>
<comment type="caution">
    <text evidence="1">The sequence shown here is derived from an EMBL/GenBank/DDBJ whole genome shotgun (WGS) entry which is preliminary data.</text>
</comment>
<proteinExistence type="predicted"/>